<dbReference type="EMBL" id="JOTP01000026">
    <property type="protein sequence ID" value="KEP25296.1"/>
    <property type="molecule type" value="Genomic_DNA"/>
</dbReference>
<organism evidence="4 5">
    <name type="scientific">Bacillus zhangzhouensis</name>
    <dbReference type="NCBI Taxonomy" id="1178540"/>
    <lineage>
        <taxon>Bacteria</taxon>
        <taxon>Bacillati</taxon>
        <taxon>Bacillota</taxon>
        <taxon>Bacilli</taxon>
        <taxon>Bacillales</taxon>
        <taxon>Bacillaceae</taxon>
        <taxon>Bacillus</taxon>
    </lineage>
</organism>
<dbReference type="Pfam" id="PF13193">
    <property type="entry name" value="AMP-binding_C"/>
    <property type="match status" value="1"/>
</dbReference>
<dbReference type="FunFam" id="3.30.300.30:FF:000010">
    <property type="entry name" value="Enterobactin synthetase component F"/>
    <property type="match status" value="1"/>
</dbReference>
<feature type="domain" description="AMP-binding enzyme C-terminal" evidence="3">
    <location>
        <begin position="22"/>
        <end position="93"/>
    </location>
</feature>
<gene>
    <name evidence="4" type="ORF">BA70_09600</name>
</gene>
<dbReference type="GO" id="GO:0044550">
    <property type="term" value="P:secondary metabolite biosynthetic process"/>
    <property type="evidence" value="ECO:0007669"/>
    <property type="project" value="UniProtKB-ARBA"/>
</dbReference>
<dbReference type="PANTHER" id="PTHR44845">
    <property type="entry name" value="CARRIER DOMAIN-CONTAINING PROTEIN"/>
    <property type="match status" value="1"/>
</dbReference>
<evidence type="ECO:0000313" key="4">
    <source>
        <dbReference type="EMBL" id="KEP25296.1"/>
    </source>
</evidence>
<dbReference type="PANTHER" id="PTHR44845:SF7">
    <property type="entry name" value="PLIPASTATIN SYNTHASE SUBUNIT D"/>
    <property type="match status" value="1"/>
</dbReference>
<proteinExistence type="predicted"/>
<evidence type="ECO:0000256" key="1">
    <source>
        <dbReference type="ARBA" id="ARBA00022450"/>
    </source>
</evidence>
<dbReference type="Gene3D" id="3.30.300.30">
    <property type="match status" value="1"/>
</dbReference>
<evidence type="ECO:0000313" key="5">
    <source>
        <dbReference type="Proteomes" id="UP000028091"/>
    </source>
</evidence>
<keyword evidence="5" id="KW-1185">Reference proteome</keyword>
<dbReference type="Proteomes" id="UP000028091">
    <property type="component" value="Unassembled WGS sequence"/>
</dbReference>
<reference evidence="4 5" key="1">
    <citation type="submission" date="2012-09" db="EMBL/GenBank/DDBJ databases">
        <title>Genome Sequence of Bacillus sp. DW5-4.</title>
        <authorList>
            <person name="Lai Q."/>
            <person name="Liu Y."/>
            <person name="Shao Z."/>
        </authorList>
    </citation>
    <scope>NUCLEOTIDE SEQUENCE [LARGE SCALE GENOMIC DNA]</scope>
    <source>
        <strain evidence="4 5">DW5-4</strain>
    </source>
</reference>
<sequence length="149" mass="16769">MIYLGRKDHQVNIRGFRIELSEIEAQLLALDAVKEAVVTTVKDTSEQDSLVAYVITDEETTALKESLKRTLPDYMVPSWIIHLDQFPMTANGKVDLKALPAPDMEANQTAYEAPRDEIEALLCGIWEYVIGARKTIWCLHGSSISTNFQ</sequence>
<comment type="caution">
    <text evidence="4">The sequence shown here is derived from an EMBL/GenBank/DDBJ whole genome shotgun (WGS) entry which is preliminary data.</text>
</comment>
<accession>A0A081L7S0</accession>
<dbReference type="SUPFAM" id="SSF56801">
    <property type="entry name" value="Acetyl-CoA synthetase-like"/>
    <property type="match status" value="1"/>
</dbReference>
<evidence type="ECO:0000256" key="2">
    <source>
        <dbReference type="ARBA" id="ARBA00022553"/>
    </source>
</evidence>
<dbReference type="AlphaFoldDB" id="A0A081L7S0"/>
<dbReference type="eggNOG" id="COG1020">
    <property type="taxonomic scope" value="Bacteria"/>
</dbReference>
<evidence type="ECO:0000259" key="3">
    <source>
        <dbReference type="Pfam" id="PF13193"/>
    </source>
</evidence>
<keyword evidence="2" id="KW-0597">Phosphoprotein</keyword>
<dbReference type="InterPro" id="IPR025110">
    <property type="entry name" value="AMP-bd_C"/>
</dbReference>
<name>A0A081L7S0_9BACI</name>
<keyword evidence="1" id="KW-0596">Phosphopantetheine</keyword>
<dbReference type="InterPro" id="IPR045851">
    <property type="entry name" value="AMP-bd_C_sf"/>
</dbReference>
<protein>
    <recommendedName>
        <fullName evidence="3">AMP-binding enzyme C-terminal domain-containing protein</fullName>
    </recommendedName>
</protein>